<dbReference type="Proteomes" id="UP000590740">
    <property type="component" value="Unassembled WGS sequence"/>
</dbReference>
<keyword evidence="11" id="KW-1185">Reference proteome</keyword>
<dbReference type="Pfam" id="PF07335">
    <property type="entry name" value="Glyco_hydro_75"/>
    <property type="match status" value="1"/>
</dbReference>
<comment type="caution">
    <text evidence="10">The sequence shown here is derived from an EMBL/GenBank/DDBJ whole genome shotgun (WGS) entry which is preliminary data.</text>
</comment>
<feature type="compositionally biased region" description="Polar residues" evidence="8">
    <location>
        <begin position="1"/>
        <end position="20"/>
    </location>
</feature>
<evidence type="ECO:0000256" key="2">
    <source>
        <dbReference type="ARBA" id="ARBA00022525"/>
    </source>
</evidence>
<dbReference type="GO" id="GO:0016977">
    <property type="term" value="F:chitosanase activity"/>
    <property type="evidence" value="ECO:0007669"/>
    <property type="project" value="InterPro"/>
</dbReference>
<evidence type="ECO:0000313" key="11">
    <source>
        <dbReference type="Proteomes" id="UP000590740"/>
    </source>
</evidence>
<feature type="region of interest" description="Disordered" evidence="8">
    <location>
        <begin position="1"/>
        <end position="24"/>
    </location>
</feature>
<feature type="compositionally biased region" description="Low complexity" evidence="8">
    <location>
        <begin position="548"/>
        <end position="560"/>
    </location>
</feature>
<organism evidence="10 11">
    <name type="scientific">Prosthecobacter vanneervenii</name>
    <dbReference type="NCBI Taxonomy" id="48466"/>
    <lineage>
        <taxon>Bacteria</taxon>
        <taxon>Pseudomonadati</taxon>
        <taxon>Verrucomicrobiota</taxon>
        <taxon>Verrucomicrobiia</taxon>
        <taxon>Verrucomicrobiales</taxon>
        <taxon>Verrucomicrobiaceae</taxon>
        <taxon>Prosthecobacter</taxon>
    </lineage>
</organism>
<dbReference type="EMBL" id="JACHIG010000001">
    <property type="protein sequence ID" value="MBB5030691.1"/>
    <property type="molecule type" value="Genomic_DNA"/>
</dbReference>
<accession>A0A7W7Y6U6</accession>
<evidence type="ECO:0000256" key="5">
    <source>
        <dbReference type="ARBA" id="ARBA00023277"/>
    </source>
</evidence>
<feature type="compositionally biased region" description="Low complexity" evidence="8">
    <location>
        <begin position="475"/>
        <end position="498"/>
    </location>
</feature>
<dbReference type="GO" id="GO:0000272">
    <property type="term" value="P:polysaccharide catabolic process"/>
    <property type="evidence" value="ECO:0007669"/>
    <property type="project" value="UniProtKB-KW"/>
</dbReference>
<reference evidence="10 11" key="1">
    <citation type="submission" date="2020-08" db="EMBL/GenBank/DDBJ databases">
        <title>Genomic Encyclopedia of Type Strains, Phase IV (KMG-IV): sequencing the most valuable type-strain genomes for metagenomic binning, comparative biology and taxonomic classification.</title>
        <authorList>
            <person name="Goeker M."/>
        </authorList>
    </citation>
    <scope>NUCLEOTIDE SEQUENCE [LARGE SCALE GENOMIC DNA]</scope>
    <source>
        <strain evidence="10 11">DSM 12252</strain>
    </source>
</reference>
<dbReference type="GO" id="GO:0005576">
    <property type="term" value="C:extracellular region"/>
    <property type="evidence" value="ECO:0007669"/>
    <property type="project" value="UniProtKB-SubCell"/>
</dbReference>
<evidence type="ECO:0000256" key="1">
    <source>
        <dbReference type="ARBA" id="ARBA00004613"/>
    </source>
</evidence>
<dbReference type="InterPro" id="IPR009939">
    <property type="entry name" value="Chitosanase_fungal"/>
</dbReference>
<keyword evidence="7" id="KW-0624">Polysaccharide degradation</keyword>
<proteinExistence type="predicted"/>
<gene>
    <name evidence="10" type="ORF">HNQ65_000245</name>
</gene>
<feature type="transmembrane region" description="Helical" evidence="9">
    <location>
        <begin position="31"/>
        <end position="52"/>
    </location>
</feature>
<name>A0A7W7Y6U6_9BACT</name>
<comment type="subcellular location">
    <subcellularLocation>
        <location evidence="1">Secreted</location>
    </subcellularLocation>
</comment>
<feature type="compositionally biased region" description="Pro residues" evidence="8">
    <location>
        <begin position="499"/>
        <end position="547"/>
    </location>
</feature>
<dbReference type="RefSeq" id="WP_184337568.1">
    <property type="nucleotide sequence ID" value="NZ_JACHIG010000001.1"/>
</dbReference>
<keyword evidence="9" id="KW-1133">Transmembrane helix</keyword>
<dbReference type="AlphaFoldDB" id="A0A7W7Y6U6"/>
<evidence type="ECO:0000256" key="7">
    <source>
        <dbReference type="ARBA" id="ARBA00023326"/>
    </source>
</evidence>
<evidence type="ECO:0000256" key="4">
    <source>
        <dbReference type="ARBA" id="ARBA00022801"/>
    </source>
</evidence>
<protein>
    <submittedName>
        <fullName evidence="10">Uncharacterized protein</fullName>
    </submittedName>
</protein>
<sequence length="566" mass="61672">MSLESPQSATDGQSTATASPTPKKRGCLSSLIRTVFLLTLLTALVLPFTPFAGKIKRGIQDIVASARGAKERIVTRDVLRDVIKEVPVVKEVTREVIREVQPPLPEKFIARKDVDVATLFNGITVKTNLITEEGGFASLERLDPEAYKAEFQLSIRVPKANQTMAELSRINKNLPTMLPGLETMLSSAKVSGFYHKLYENKTHRVQNDLTRLNKILDRHNFYDTETILEMTHPATQRRALLIQSEMDVVADGSDGDRMPTLDEYIYLSDYYQPFTSYAWAKTSKTPNPLQAKWEERLQKAQDEFSKKGLSAARNRELKVMIDQLKLEISDFKARSSLIAEKDPFIVLSLLFRGYADQNKHTPQIGDYAAVIHEGKIYPAICGDYGPSFKMGEASLLMAKTINPKATPYIRPESDLKVTYLIFPGTADKERGPPDLVKWKEKCLSLIGEVGGLGAGYELYTWEDPFKKPEPPPAPTATTAPAIPGTAPTTTASPGTPATAIPPPAAPGSPTSPPASSMPPLGAPPATPAPTGTSPPAPAPISPEPPAEPVKSGTTKTGGTKAKSKKK</sequence>
<keyword evidence="9" id="KW-0472">Membrane</keyword>
<keyword evidence="9" id="KW-0812">Transmembrane</keyword>
<keyword evidence="5" id="KW-0119">Carbohydrate metabolism</keyword>
<evidence type="ECO:0000256" key="3">
    <source>
        <dbReference type="ARBA" id="ARBA00022729"/>
    </source>
</evidence>
<keyword evidence="4" id="KW-0378">Hydrolase</keyword>
<evidence type="ECO:0000256" key="8">
    <source>
        <dbReference type="SAM" id="MobiDB-lite"/>
    </source>
</evidence>
<keyword evidence="3" id="KW-0732">Signal</keyword>
<evidence type="ECO:0000256" key="9">
    <source>
        <dbReference type="SAM" id="Phobius"/>
    </source>
</evidence>
<keyword evidence="2" id="KW-0964">Secreted</keyword>
<evidence type="ECO:0000256" key="6">
    <source>
        <dbReference type="ARBA" id="ARBA00023295"/>
    </source>
</evidence>
<keyword evidence="6" id="KW-0326">Glycosidase</keyword>
<feature type="region of interest" description="Disordered" evidence="8">
    <location>
        <begin position="465"/>
        <end position="566"/>
    </location>
</feature>
<evidence type="ECO:0000313" key="10">
    <source>
        <dbReference type="EMBL" id="MBB5030691.1"/>
    </source>
</evidence>